<evidence type="ECO:0000313" key="3">
    <source>
        <dbReference type="Proteomes" id="UP001607303"/>
    </source>
</evidence>
<accession>A0ABD2CM13</accession>
<keyword evidence="3" id="KW-1185">Reference proteome</keyword>
<dbReference type="AlphaFoldDB" id="A0ABD2CM13"/>
<evidence type="ECO:0000256" key="1">
    <source>
        <dbReference type="SAM" id="SignalP"/>
    </source>
</evidence>
<feature type="chain" id="PRO_5044866377" description="Secreted protein" evidence="1">
    <location>
        <begin position="23"/>
        <end position="120"/>
    </location>
</feature>
<protein>
    <recommendedName>
        <fullName evidence="4">Secreted protein</fullName>
    </recommendedName>
</protein>
<feature type="signal peptide" evidence="1">
    <location>
        <begin position="1"/>
        <end position="22"/>
    </location>
</feature>
<proteinExistence type="predicted"/>
<keyword evidence="1" id="KW-0732">Signal</keyword>
<reference evidence="2 3" key="1">
    <citation type="journal article" date="2024" name="Ann. Entomol. Soc. Am.">
        <title>Genomic analyses of the southern and eastern yellowjacket wasps (Hymenoptera: Vespidae) reveal evolutionary signatures of social life.</title>
        <authorList>
            <person name="Catto M.A."/>
            <person name="Caine P.B."/>
            <person name="Orr S.E."/>
            <person name="Hunt B.G."/>
            <person name="Goodisman M.A.D."/>
        </authorList>
    </citation>
    <scope>NUCLEOTIDE SEQUENCE [LARGE SCALE GENOMIC DNA]</scope>
    <source>
        <strain evidence="2">232</strain>
        <tissue evidence="2">Head and thorax</tissue>
    </source>
</reference>
<organism evidence="2 3">
    <name type="scientific">Vespula maculifrons</name>
    <name type="common">Eastern yellow jacket</name>
    <name type="synonym">Wasp</name>
    <dbReference type="NCBI Taxonomy" id="7453"/>
    <lineage>
        <taxon>Eukaryota</taxon>
        <taxon>Metazoa</taxon>
        <taxon>Ecdysozoa</taxon>
        <taxon>Arthropoda</taxon>
        <taxon>Hexapoda</taxon>
        <taxon>Insecta</taxon>
        <taxon>Pterygota</taxon>
        <taxon>Neoptera</taxon>
        <taxon>Endopterygota</taxon>
        <taxon>Hymenoptera</taxon>
        <taxon>Apocrita</taxon>
        <taxon>Aculeata</taxon>
        <taxon>Vespoidea</taxon>
        <taxon>Vespidae</taxon>
        <taxon>Vespinae</taxon>
        <taxon>Vespula</taxon>
    </lineage>
</organism>
<dbReference type="EMBL" id="JAYRBN010000037">
    <property type="protein sequence ID" value="KAL2746139.1"/>
    <property type="molecule type" value="Genomic_DNA"/>
</dbReference>
<gene>
    <name evidence="2" type="ORF">V1477_004509</name>
</gene>
<sequence length="120" mass="12730">MARLGSPGPGLTWPIIVVLSVAQDCVVRVSEARIGGSRRDLRCPAWLDLDCLPGTRGGVVRRSRALCGPVWTYPAWADSPATEMACPGDAVLSGIRVLVAWLILSPPVSSRSGLAWPITP</sequence>
<comment type="caution">
    <text evidence="2">The sequence shown here is derived from an EMBL/GenBank/DDBJ whole genome shotgun (WGS) entry which is preliminary data.</text>
</comment>
<evidence type="ECO:0008006" key="4">
    <source>
        <dbReference type="Google" id="ProtNLM"/>
    </source>
</evidence>
<evidence type="ECO:0000313" key="2">
    <source>
        <dbReference type="EMBL" id="KAL2746139.1"/>
    </source>
</evidence>
<dbReference type="Proteomes" id="UP001607303">
    <property type="component" value="Unassembled WGS sequence"/>
</dbReference>
<name>A0ABD2CM13_VESMC</name>